<sequence>MDEQIKIAEERREARNLRDRLARQVLQLHPDIKEDPDGFPIDLDWIPVGTTEAAIRSLARHYAKQKLIRRILNERKEAQGDV</sequence>
<protein>
    <submittedName>
        <fullName evidence="1">Uncharacterized protein</fullName>
    </submittedName>
</protein>
<gene>
    <name evidence="1" type="ORF">LCGC14_0381460</name>
</gene>
<comment type="caution">
    <text evidence="1">The sequence shown here is derived from an EMBL/GenBank/DDBJ whole genome shotgun (WGS) entry which is preliminary data.</text>
</comment>
<dbReference type="AlphaFoldDB" id="A0A0F9T811"/>
<reference evidence="1" key="1">
    <citation type="journal article" date="2015" name="Nature">
        <title>Complex archaea that bridge the gap between prokaryotes and eukaryotes.</title>
        <authorList>
            <person name="Spang A."/>
            <person name="Saw J.H."/>
            <person name="Jorgensen S.L."/>
            <person name="Zaremba-Niedzwiedzka K."/>
            <person name="Martijn J."/>
            <person name="Lind A.E."/>
            <person name="van Eijk R."/>
            <person name="Schleper C."/>
            <person name="Guy L."/>
            <person name="Ettema T.J."/>
        </authorList>
    </citation>
    <scope>NUCLEOTIDE SEQUENCE</scope>
</reference>
<name>A0A0F9T811_9ZZZZ</name>
<dbReference type="EMBL" id="LAZR01000312">
    <property type="protein sequence ID" value="KKN75294.1"/>
    <property type="molecule type" value="Genomic_DNA"/>
</dbReference>
<accession>A0A0F9T811</accession>
<evidence type="ECO:0000313" key="1">
    <source>
        <dbReference type="EMBL" id="KKN75294.1"/>
    </source>
</evidence>
<proteinExistence type="predicted"/>
<organism evidence="1">
    <name type="scientific">marine sediment metagenome</name>
    <dbReference type="NCBI Taxonomy" id="412755"/>
    <lineage>
        <taxon>unclassified sequences</taxon>
        <taxon>metagenomes</taxon>
        <taxon>ecological metagenomes</taxon>
    </lineage>
</organism>